<name>A0A179IRM0_HYDSH</name>
<dbReference type="PANTHER" id="PTHR37507:SF2">
    <property type="entry name" value="SPORULATION PROTEIN YDCC"/>
    <property type="match status" value="1"/>
</dbReference>
<dbReference type="Proteomes" id="UP000244180">
    <property type="component" value="Unassembled WGS sequence"/>
</dbReference>
<dbReference type="InterPro" id="IPR052944">
    <property type="entry name" value="Sporulation_related"/>
</dbReference>
<dbReference type="AlphaFoldDB" id="A0A179IRM0"/>
<dbReference type="STRING" id="1484.SA87_10295"/>
<reference evidence="2 4" key="1">
    <citation type="submission" date="2015-09" db="EMBL/GenBank/DDBJ databases">
        <title>Draft genome sequence of Hydrogenibacillus schlegelii DSM 2000.</title>
        <authorList>
            <person name="Hemp J."/>
        </authorList>
    </citation>
    <scope>NUCLEOTIDE SEQUENCE [LARGE SCALE GENOMIC DNA]</scope>
    <source>
        <strain evidence="2 4">MA 48</strain>
    </source>
</reference>
<dbReference type="SUPFAM" id="SSF89392">
    <property type="entry name" value="Prokaryotic lipoproteins and lipoprotein localization factors"/>
    <property type="match status" value="1"/>
</dbReference>
<evidence type="ECO:0000256" key="1">
    <source>
        <dbReference type="SAM" id="MobiDB-lite"/>
    </source>
</evidence>
<dbReference type="PANTHER" id="PTHR37507">
    <property type="entry name" value="SPORULATION PROTEIN YDCC"/>
    <property type="match status" value="1"/>
</dbReference>
<dbReference type="EMBL" id="PEBV01000010">
    <property type="protein sequence ID" value="PTQ53788.1"/>
    <property type="molecule type" value="Genomic_DNA"/>
</dbReference>
<keyword evidence="3" id="KW-0449">Lipoprotein</keyword>
<dbReference type="OrthoDB" id="9785380at2"/>
<organism evidence="2 4">
    <name type="scientific">Hydrogenibacillus schlegelii</name>
    <name type="common">Bacillus schlegelii</name>
    <dbReference type="NCBI Taxonomy" id="1484"/>
    <lineage>
        <taxon>Bacteria</taxon>
        <taxon>Bacillati</taxon>
        <taxon>Bacillota</taxon>
        <taxon>Bacilli</taxon>
        <taxon>Bacillales</taxon>
        <taxon>Bacillales Family X. Incertae Sedis</taxon>
        <taxon>Hydrogenibacillus</taxon>
    </lineage>
</organism>
<reference evidence="3 5" key="2">
    <citation type="submission" date="2017-08" db="EMBL/GenBank/DDBJ databases">
        <title>Burning lignite coal seam in the remote Altai Mountains harbors a hydrogen-driven thermophilic microbial community.</title>
        <authorList>
            <person name="Kadnikov V.V."/>
            <person name="Mardanov A.V."/>
            <person name="Ivasenko D."/>
            <person name="Beletsky A.V."/>
            <person name="Karnachuk O.V."/>
            <person name="Ravin N.V."/>
        </authorList>
    </citation>
    <scope>NUCLEOTIDE SEQUENCE [LARGE SCALE GENOMIC DNA]</scope>
    <source>
        <strain evidence="3">AL33</strain>
    </source>
</reference>
<sequence length="339" mass="37095">MARRWTARMVWALLAFLTVPGMLAGCGGKKDAEGVLQDLERKAKSIQGYRAEGTLTIATGAHPVDYAVEVKHLKPAYYRVSLSNAAGGIRQVIVKNDDGVFVVTPNLGKTYRFQSRWPENQSQVYLFESLVRSIAADGARVFEAADDGYVFRVKAEYQNRLLSTQKIWFDKRTLAPKRVEVLDADDRPLVVLVFSRFEWNPPLRPEDFKPDAAGEKPSSSAGETAPASAGVEYREPLWRPPGTELVGVEKKPDGSYTLTYGGAFRLTISAQPARAVEVVAPSGEPVWLSGGAIGVLTRIGELTTLRVTAGGVDYKLTTVDLAREDLLRVAESLLAPAEK</sequence>
<evidence type="ECO:0000313" key="5">
    <source>
        <dbReference type="Proteomes" id="UP000244180"/>
    </source>
</evidence>
<dbReference type="Proteomes" id="UP000243024">
    <property type="component" value="Unassembled WGS sequence"/>
</dbReference>
<comment type="caution">
    <text evidence="2">The sequence shown here is derived from an EMBL/GenBank/DDBJ whole genome shotgun (WGS) entry which is preliminary data.</text>
</comment>
<gene>
    <name evidence="3" type="ORF">HSCHL_1416</name>
    <name evidence="2" type="ORF">SA87_10295</name>
</gene>
<proteinExistence type="predicted"/>
<feature type="region of interest" description="Disordered" evidence="1">
    <location>
        <begin position="205"/>
        <end position="230"/>
    </location>
</feature>
<dbReference type="PROSITE" id="PS51257">
    <property type="entry name" value="PROKAR_LIPOPROTEIN"/>
    <property type="match status" value="1"/>
</dbReference>
<evidence type="ECO:0000313" key="2">
    <source>
        <dbReference type="EMBL" id="OAR04975.1"/>
    </source>
</evidence>
<keyword evidence="3" id="KW-0675">Receptor</keyword>
<dbReference type="InterPro" id="IPR029046">
    <property type="entry name" value="LolA/LolB/LppX"/>
</dbReference>
<dbReference type="RefSeq" id="WP_082910457.1">
    <property type="nucleotide sequence ID" value="NZ_CBCSAS010000007.1"/>
</dbReference>
<feature type="compositionally biased region" description="Basic and acidic residues" evidence="1">
    <location>
        <begin position="205"/>
        <end position="214"/>
    </location>
</feature>
<dbReference type="Gene3D" id="2.50.20.10">
    <property type="entry name" value="Lipoprotein localisation LolA/LolB/LppX"/>
    <property type="match status" value="1"/>
</dbReference>
<protein>
    <submittedName>
        <fullName evidence="3">Outer membrane lipoprotein receptor</fullName>
    </submittedName>
</protein>
<evidence type="ECO:0000313" key="4">
    <source>
        <dbReference type="Proteomes" id="UP000243024"/>
    </source>
</evidence>
<evidence type="ECO:0000313" key="3">
    <source>
        <dbReference type="EMBL" id="PTQ53788.1"/>
    </source>
</evidence>
<accession>A0A179IRM0</accession>
<keyword evidence="4" id="KW-1185">Reference proteome</keyword>
<dbReference type="EMBL" id="JXBB01000007">
    <property type="protein sequence ID" value="OAR04975.1"/>
    <property type="molecule type" value="Genomic_DNA"/>
</dbReference>